<evidence type="ECO:0000313" key="1">
    <source>
        <dbReference type="Proteomes" id="UP000504606"/>
    </source>
</evidence>
<dbReference type="Proteomes" id="UP000504606">
    <property type="component" value="Unplaced"/>
</dbReference>
<name>A0A6J1T3N1_FRAOC</name>
<reference evidence="2" key="1">
    <citation type="submission" date="2025-08" db="UniProtKB">
        <authorList>
            <consortium name="RefSeq"/>
        </authorList>
    </citation>
    <scope>IDENTIFICATION</scope>
    <source>
        <tissue evidence="2">Whole organism</tissue>
    </source>
</reference>
<protein>
    <submittedName>
        <fullName evidence="2">Uncharacterized protein LOC113213143</fullName>
    </submittedName>
</protein>
<dbReference type="AlphaFoldDB" id="A0A6J1T3N1"/>
<organism evidence="1 2">
    <name type="scientific">Frankliniella occidentalis</name>
    <name type="common">Western flower thrips</name>
    <name type="synonym">Euthrips occidentalis</name>
    <dbReference type="NCBI Taxonomy" id="133901"/>
    <lineage>
        <taxon>Eukaryota</taxon>
        <taxon>Metazoa</taxon>
        <taxon>Ecdysozoa</taxon>
        <taxon>Arthropoda</taxon>
        <taxon>Hexapoda</taxon>
        <taxon>Insecta</taxon>
        <taxon>Pterygota</taxon>
        <taxon>Neoptera</taxon>
        <taxon>Paraneoptera</taxon>
        <taxon>Thysanoptera</taxon>
        <taxon>Terebrantia</taxon>
        <taxon>Thripoidea</taxon>
        <taxon>Thripidae</taxon>
        <taxon>Frankliniella</taxon>
    </lineage>
</organism>
<evidence type="ECO:0000313" key="2">
    <source>
        <dbReference type="RefSeq" id="XP_026287898.1"/>
    </source>
</evidence>
<proteinExistence type="predicted"/>
<sequence length="183" mass="20145">MAENMFAIFPDSRLASGHASKGGVARPKKTALCDVKNTLLGKKSNLNEPSRKLGQPVPLENPCKPSAKEFVKETPGKVTLKQGGTFAIACDDKENRGYWDACGECKHEDPFYEVRSPSERLKTADVNFLSKGLLALDLKKDSYPDHPCVEPVTEDVVEAWCDAVDTPLLSTVEPLQFNFSDEE</sequence>
<keyword evidence="1" id="KW-1185">Reference proteome</keyword>
<accession>A0A6J1T3N1</accession>
<dbReference type="RefSeq" id="XP_026287898.1">
    <property type="nucleotide sequence ID" value="XM_026432113.2"/>
</dbReference>
<dbReference type="KEGG" id="foc:113213143"/>
<dbReference type="GeneID" id="113213143"/>
<gene>
    <name evidence="2" type="primary">LOC113213143</name>
</gene>